<dbReference type="GO" id="GO:0015627">
    <property type="term" value="C:type II protein secretion system complex"/>
    <property type="evidence" value="ECO:0007669"/>
    <property type="project" value="InterPro"/>
</dbReference>
<dbReference type="InParanoid" id="A0A0Q2MWU3"/>
<keyword evidence="1" id="KW-0812">Transmembrane</keyword>
<proteinExistence type="predicted"/>
<keyword evidence="1" id="KW-1133">Transmembrane helix</keyword>
<gene>
    <name evidence="2" type="ORF">AMR76_19330</name>
</gene>
<reference evidence="2 3" key="1">
    <citation type="submission" date="2015-08" db="EMBL/GenBank/DDBJ databases">
        <title>Antibacterial properties of a collection of Vibrionaceae strains.</title>
        <authorList>
            <person name="Giubergia S."/>
        </authorList>
    </citation>
    <scope>NUCLEOTIDE SEQUENCE [LARGE SCALE GENOMIC DNA]</scope>
    <source>
        <strain evidence="2 3">S0821</strain>
    </source>
</reference>
<feature type="transmembrane region" description="Helical" evidence="1">
    <location>
        <begin position="21"/>
        <end position="40"/>
    </location>
</feature>
<organism evidence="2 3">
    <name type="scientific">Vibrio furnissii</name>
    <dbReference type="NCBI Taxonomy" id="29494"/>
    <lineage>
        <taxon>Bacteria</taxon>
        <taxon>Pseudomonadati</taxon>
        <taxon>Pseudomonadota</taxon>
        <taxon>Gammaproteobacteria</taxon>
        <taxon>Vibrionales</taxon>
        <taxon>Vibrionaceae</taxon>
        <taxon>Vibrio</taxon>
    </lineage>
</organism>
<keyword evidence="1" id="KW-0472">Membrane</keyword>
<evidence type="ECO:0000313" key="3">
    <source>
        <dbReference type="Proteomes" id="UP000051221"/>
    </source>
</evidence>
<evidence type="ECO:0000256" key="1">
    <source>
        <dbReference type="SAM" id="Phobius"/>
    </source>
</evidence>
<dbReference type="EMBL" id="LKHS01000021">
    <property type="protein sequence ID" value="KQH84143.1"/>
    <property type="molecule type" value="Genomic_DNA"/>
</dbReference>
<name>A0A0Q2MWU3_VIBFU</name>
<dbReference type="GO" id="GO:0015628">
    <property type="term" value="P:protein secretion by the type II secretion system"/>
    <property type="evidence" value="ECO:0007669"/>
    <property type="project" value="InterPro"/>
</dbReference>
<dbReference type="Pfam" id="PF04612">
    <property type="entry name" value="T2SSM"/>
    <property type="match status" value="1"/>
</dbReference>
<sequence>MKQQWNAWSDAFDKRSPREKWLIGLCGLIAVVLLLQTLLVDPLMVKHGQQAMQLQGLTSSNQSMQLSIEQLQVALSQDPDASVDQELATLLEQSQSLSMDLAQITETLVSPTQMAQLLQSVLDSSSKLKLISLQSLPAESIIPAKTNSYAVKYYIHPVRIELTGNYFAIRDYLLALESLPVKYFWRSFKYQVETYPQARLILQVYTLGSREEFIGG</sequence>
<dbReference type="AlphaFoldDB" id="A0A0Q2MWU3"/>
<dbReference type="RefSeq" id="WP_055466920.1">
    <property type="nucleotide sequence ID" value="NZ_LKHS01000021.1"/>
</dbReference>
<accession>A0A0Q2MWU3</accession>
<protein>
    <submittedName>
        <fullName evidence="2">MSHA biogenesis protein MshJ</fullName>
    </submittedName>
</protein>
<evidence type="ECO:0000313" key="2">
    <source>
        <dbReference type="EMBL" id="KQH84143.1"/>
    </source>
</evidence>
<dbReference type="InterPro" id="IPR007690">
    <property type="entry name" value="T2SS_GspM"/>
</dbReference>
<comment type="caution">
    <text evidence="2">The sequence shown here is derived from an EMBL/GenBank/DDBJ whole genome shotgun (WGS) entry which is preliminary data.</text>
</comment>
<dbReference type="Proteomes" id="UP000051221">
    <property type="component" value="Unassembled WGS sequence"/>
</dbReference>
<keyword evidence="3" id="KW-1185">Reference proteome</keyword>